<dbReference type="EMBL" id="JALPRX010000135">
    <property type="protein sequence ID" value="MCK8787613.1"/>
    <property type="molecule type" value="Genomic_DNA"/>
</dbReference>
<name>A0A9X1YED6_9PROT</name>
<protein>
    <submittedName>
        <fullName evidence="1">Uncharacterized protein</fullName>
    </submittedName>
</protein>
<proteinExistence type="predicted"/>
<dbReference type="RefSeq" id="WP_248669663.1">
    <property type="nucleotide sequence ID" value="NZ_JALPRX010000135.1"/>
</dbReference>
<evidence type="ECO:0000313" key="1">
    <source>
        <dbReference type="EMBL" id="MCK8787613.1"/>
    </source>
</evidence>
<keyword evidence="2" id="KW-1185">Reference proteome</keyword>
<gene>
    <name evidence="1" type="ORF">M0638_24920</name>
</gene>
<sequence length="296" mass="31235">MAQILRTSGHRVGQADLANVADFQTELLAVEAAIPSVQNANAASWASAVYGSSLRDWYTTTDAATITSSSNAVSAWADKGAAARNLTQATAGNQPTLVASAFPTGRSGIRFASSASKYLSHNNTNFQTDFGVLQPCTFISVMNIDSVGATAQALWDLCNPASNSTSDRYSQMTINWAGTCVRRGNGVNVNFPAAPVANTRLVMLIRHDGTNMTVDAKYQLGTAGLVTTWSSGPTLADSQIAGISRLTLGARVKDGEAAPSLYGDTTFGEFVTASRFTTATEAGVLLNRLWANWFNT</sequence>
<reference evidence="1" key="1">
    <citation type="submission" date="2022-04" db="EMBL/GenBank/DDBJ databases">
        <title>Roseomonas acroporae sp. nov., isolated from coral Acropora digitifera.</title>
        <authorList>
            <person name="Sun H."/>
        </authorList>
    </citation>
    <scope>NUCLEOTIDE SEQUENCE</scope>
    <source>
        <strain evidence="1">NAR14</strain>
    </source>
</reference>
<comment type="caution">
    <text evidence="1">The sequence shown here is derived from an EMBL/GenBank/DDBJ whole genome shotgun (WGS) entry which is preliminary data.</text>
</comment>
<dbReference type="AlphaFoldDB" id="A0A9X1YED6"/>
<evidence type="ECO:0000313" key="2">
    <source>
        <dbReference type="Proteomes" id="UP001139516"/>
    </source>
</evidence>
<dbReference type="Proteomes" id="UP001139516">
    <property type="component" value="Unassembled WGS sequence"/>
</dbReference>
<accession>A0A9X1YED6</accession>
<organism evidence="1 2">
    <name type="scientific">Roseomonas acroporae</name>
    <dbReference type="NCBI Taxonomy" id="2937791"/>
    <lineage>
        <taxon>Bacteria</taxon>
        <taxon>Pseudomonadati</taxon>
        <taxon>Pseudomonadota</taxon>
        <taxon>Alphaproteobacteria</taxon>
        <taxon>Acetobacterales</taxon>
        <taxon>Roseomonadaceae</taxon>
        <taxon>Roseomonas</taxon>
    </lineage>
</organism>